<feature type="domain" description="Prokaryotic STING" evidence="5">
    <location>
        <begin position="43"/>
        <end position="200"/>
    </location>
</feature>
<protein>
    <recommendedName>
        <fullName evidence="5">Prokaryotic STING domain-containing protein</fullName>
    </recommendedName>
</protein>
<evidence type="ECO:0000256" key="1">
    <source>
        <dbReference type="ARBA" id="ARBA00022741"/>
    </source>
</evidence>
<keyword evidence="1" id="KW-0547">Nucleotide-binding</keyword>
<dbReference type="InterPro" id="IPR046876">
    <property type="entry name" value="Prok_STING"/>
</dbReference>
<gene>
    <name evidence="6" type="ORF">C1H87_06850</name>
</gene>
<dbReference type="AlphaFoldDB" id="A0A2K9PN10"/>
<reference evidence="6 7" key="1">
    <citation type="submission" date="2018-01" db="EMBL/GenBank/DDBJ databases">
        <title>Complete genome sequence of Flavivirga eckloniae ECD14 isolated from seaweed Ecklonia cava.</title>
        <authorList>
            <person name="Lee J.H."/>
            <person name="Baik K.S."/>
            <person name="Seong C.N."/>
        </authorList>
    </citation>
    <scope>NUCLEOTIDE SEQUENCE [LARGE SCALE GENOMIC DNA]</scope>
    <source>
        <strain evidence="6 7">ECD14</strain>
    </source>
</reference>
<organism evidence="6 7">
    <name type="scientific">Flavivirga eckloniae</name>
    <dbReference type="NCBI Taxonomy" id="1803846"/>
    <lineage>
        <taxon>Bacteria</taxon>
        <taxon>Pseudomonadati</taxon>
        <taxon>Bacteroidota</taxon>
        <taxon>Flavobacteriia</taxon>
        <taxon>Flavobacteriales</taxon>
        <taxon>Flavobacteriaceae</taxon>
        <taxon>Flavivirga</taxon>
    </lineage>
</organism>
<dbReference type="KEGG" id="fek:C1H87_06850"/>
<sequence>MIAEHIDLISGIIGITTAIIALYKYIKEKRKNKELEDEVRHIASTGVALGYYYNFAKDIFLILRLARLKVELYKKDGKEIDQVREFKTKDVTLRVVMPRNLEQDSIDEAINFMYSYPKADIVRLDNERNIGINYLLDETGKLVIIDFPKPLKAVRMHLLSEEEFKEIIAKGKFTQDEDIFDTPEWKKAEKDEMENFQKAIIKLIKRDDFGVPINKIEFVPIQNLNNIMQNNT</sequence>
<dbReference type="EMBL" id="CP025791">
    <property type="protein sequence ID" value="AUP78442.1"/>
    <property type="molecule type" value="Genomic_DNA"/>
</dbReference>
<evidence type="ECO:0000259" key="5">
    <source>
        <dbReference type="Pfam" id="PF20300"/>
    </source>
</evidence>
<accession>A0A2K9PN10</accession>
<dbReference type="Proteomes" id="UP000235826">
    <property type="component" value="Chromosome"/>
</dbReference>
<dbReference type="GO" id="GO:0000166">
    <property type="term" value="F:nucleotide binding"/>
    <property type="evidence" value="ECO:0007669"/>
    <property type="project" value="UniProtKB-KW"/>
</dbReference>
<evidence type="ECO:0000313" key="6">
    <source>
        <dbReference type="EMBL" id="AUP78442.1"/>
    </source>
</evidence>
<keyword evidence="7" id="KW-1185">Reference proteome</keyword>
<evidence type="ECO:0000313" key="7">
    <source>
        <dbReference type="Proteomes" id="UP000235826"/>
    </source>
</evidence>
<keyword evidence="4" id="KW-1133">Transmembrane helix</keyword>
<feature type="transmembrane region" description="Helical" evidence="4">
    <location>
        <begin position="6"/>
        <end position="26"/>
    </location>
</feature>
<dbReference type="GO" id="GO:0051607">
    <property type="term" value="P:defense response to virus"/>
    <property type="evidence" value="ECO:0007669"/>
    <property type="project" value="UniProtKB-KW"/>
</dbReference>
<comment type="similarity">
    <text evidence="3">In the C-terminal section; belongs to the bacterial STING family.</text>
</comment>
<evidence type="ECO:0000256" key="3">
    <source>
        <dbReference type="ARBA" id="ARBA00034315"/>
    </source>
</evidence>
<dbReference type="RefSeq" id="WP_102755098.1">
    <property type="nucleotide sequence ID" value="NZ_CP025791.1"/>
</dbReference>
<dbReference type="OrthoDB" id="1492684at2"/>
<name>A0A2K9PN10_9FLAO</name>
<proteinExistence type="inferred from homology"/>
<keyword evidence="4" id="KW-0812">Transmembrane</keyword>
<keyword evidence="2" id="KW-0051">Antiviral defense</keyword>
<keyword evidence="4" id="KW-0472">Membrane</keyword>
<evidence type="ECO:0000256" key="2">
    <source>
        <dbReference type="ARBA" id="ARBA00023118"/>
    </source>
</evidence>
<dbReference type="Pfam" id="PF20300">
    <property type="entry name" value="prok_STING"/>
    <property type="match status" value="1"/>
</dbReference>
<evidence type="ECO:0000256" key="4">
    <source>
        <dbReference type="SAM" id="Phobius"/>
    </source>
</evidence>